<proteinExistence type="inferred from homology"/>
<keyword evidence="9 11" id="KW-0472">Membrane</keyword>
<keyword evidence="7 11" id="KW-0735">Signal-anchor</keyword>
<dbReference type="GO" id="GO:0016020">
    <property type="term" value="C:membrane"/>
    <property type="evidence" value="ECO:0007669"/>
    <property type="project" value="UniProtKB-SubCell"/>
</dbReference>
<dbReference type="PRINTS" id="PR02050">
    <property type="entry name" value="B14GALTRFASE"/>
</dbReference>
<dbReference type="AlphaFoldDB" id="E4XSA8"/>
<organism evidence="14">
    <name type="scientific">Oikopleura dioica</name>
    <name type="common">Tunicate</name>
    <dbReference type="NCBI Taxonomy" id="34765"/>
    <lineage>
        <taxon>Eukaryota</taxon>
        <taxon>Metazoa</taxon>
        <taxon>Chordata</taxon>
        <taxon>Tunicata</taxon>
        <taxon>Appendicularia</taxon>
        <taxon>Copelata</taxon>
        <taxon>Oikopleuridae</taxon>
        <taxon>Oikopleura</taxon>
    </lineage>
</organism>
<dbReference type="EMBL" id="FN653132">
    <property type="protein sequence ID" value="CBY12656.1"/>
    <property type="molecule type" value="Genomic_DNA"/>
</dbReference>
<sequence>MAREKNEMTQALLPKEKTSHEEEDPYISCSFRNTVLFAIVMLGGLLYLQAMSTSECSLSISLVAPAFGYESQEVAETPEPEIPEPEEPAQDFCAPKGLVGPLAIDFDMDKLEERFQELSESNKDFFENGEHTPENCQVQKLKNIAIIIPFRDMTKDLFRTKQFLYFLYYMIPILHRQNNHFSVYLVNQVHDDSPFNRAKLLNIGFEIAKKDGFDCFFFHDVDLVPENDQNIYECFDNPRHYSGFIDKFNYNLPYNSIFGGITAYSAEAFDKINGYSNEYWGWGGEDDDLERRTIAGAKYKLLRPEAGKSHYKMIKHGHETSNKPNPNRQKLLKAWNNHAKFDGLNSLNYELIERSNDLFFKNITVDLKYSERIPLEKLLGG</sequence>
<evidence type="ECO:0000256" key="8">
    <source>
        <dbReference type="ARBA" id="ARBA00022989"/>
    </source>
</evidence>
<dbReference type="GO" id="GO:0008378">
    <property type="term" value="F:galactosyltransferase activity"/>
    <property type="evidence" value="ECO:0007669"/>
    <property type="project" value="TreeGrafter"/>
</dbReference>
<dbReference type="OrthoDB" id="10038994at2759"/>
<comment type="subcellular location">
    <subcellularLocation>
        <location evidence="1">Membrane</location>
        <topology evidence="1">Single-pass type II membrane protein</topology>
    </subcellularLocation>
</comment>
<comment type="function">
    <text evidence="11">Catalyses the transfer of galactose onto proteins or lipids.</text>
</comment>
<evidence type="ECO:0000256" key="3">
    <source>
        <dbReference type="ARBA" id="ARBA00005735"/>
    </source>
</evidence>
<comment type="similarity">
    <text evidence="3 11">Belongs to the glycosyltransferase 7 family.</text>
</comment>
<keyword evidence="10 11" id="KW-0325">Glycoprotein</keyword>
<feature type="transmembrane region" description="Helical" evidence="11">
    <location>
        <begin position="35"/>
        <end position="52"/>
    </location>
</feature>
<comment type="pathway">
    <text evidence="2 11">Protein modification; protein glycosylation.</text>
</comment>
<dbReference type="InterPro" id="IPR029044">
    <property type="entry name" value="Nucleotide-diphossugar_trans"/>
</dbReference>
<accession>E4XSA8</accession>
<evidence type="ECO:0000256" key="11">
    <source>
        <dbReference type="RuleBase" id="RU368121"/>
    </source>
</evidence>
<dbReference type="InterPro" id="IPR003859">
    <property type="entry name" value="Galactosyl_T"/>
</dbReference>
<dbReference type="InterPro" id="IPR027995">
    <property type="entry name" value="Galactosyl_T_N"/>
</dbReference>
<dbReference type="UniPathway" id="UPA00378"/>
<reference evidence="14" key="1">
    <citation type="journal article" date="2010" name="Science">
        <title>Plasticity of animal genome architecture unmasked by rapid evolution of a pelagic tunicate.</title>
        <authorList>
            <person name="Denoeud F."/>
            <person name="Henriet S."/>
            <person name="Mungpakdee S."/>
            <person name="Aury J.M."/>
            <person name="Da Silva C."/>
            <person name="Brinkmann H."/>
            <person name="Mikhaleva J."/>
            <person name="Olsen L.C."/>
            <person name="Jubin C."/>
            <person name="Canestro C."/>
            <person name="Bouquet J.M."/>
            <person name="Danks G."/>
            <person name="Poulain J."/>
            <person name="Campsteijn C."/>
            <person name="Adamski M."/>
            <person name="Cross I."/>
            <person name="Yadetie F."/>
            <person name="Muffato M."/>
            <person name="Louis A."/>
            <person name="Butcher S."/>
            <person name="Tsagkogeorga G."/>
            <person name="Konrad A."/>
            <person name="Singh S."/>
            <person name="Jensen M.F."/>
            <person name="Cong E.H."/>
            <person name="Eikeseth-Otteraa H."/>
            <person name="Noel B."/>
            <person name="Anthouard V."/>
            <person name="Porcel B.M."/>
            <person name="Kachouri-Lafond R."/>
            <person name="Nishino A."/>
            <person name="Ugolini M."/>
            <person name="Chourrout P."/>
            <person name="Nishida H."/>
            <person name="Aasland R."/>
            <person name="Huzurbazar S."/>
            <person name="Westhof E."/>
            <person name="Delsuc F."/>
            <person name="Lehrach H."/>
            <person name="Reinhardt R."/>
            <person name="Weissenbach J."/>
            <person name="Roy S.W."/>
            <person name="Artiguenave F."/>
            <person name="Postlethwait J.H."/>
            <person name="Manak J.R."/>
            <person name="Thompson E.M."/>
            <person name="Jaillon O."/>
            <person name="Du Pasquier L."/>
            <person name="Boudinot P."/>
            <person name="Liberles D.A."/>
            <person name="Volff J.N."/>
            <person name="Philippe H."/>
            <person name="Lenhard B."/>
            <person name="Roest Crollius H."/>
            <person name="Wincker P."/>
            <person name="Chourrout D."/>
        </authorList>
    </citation>
    <scope>NUCLEOTIDE SEQUENCE [LARGE SCALE GENOMIC DNA]</scope>
</reference>
<dbReference type="Pfam" id="PF13733">
    <property type="entry name" value="Glyco_transf_7N"/>
    <property type="match status" value="1"/>
</dbReference>
<dbReference type="InterPro" id="IPR027791">
    <property type="entry name" value="Galactosyl_T_C"/>
</dbReference>
<dbReference type="Pfam" id="PF02709">
    <property type="entry name" value="Glyco_transf_7C"/>
    <property type="match status" value="1"/>
</dbReference>
<evidence type="ECO:0000256" key="7">
    <source>
        <dbReference type="ARBA" id="ARBA00022968"/>
    </source>
</evidence>
<name>E4XSA8_OIKDI</name>
<dbReference type="GO" id="GO:0005794">
    <property type="term" value="C:Golgi apparatus"/>
    <property type="evidence" value="ECO:0007669"/>
    <property type="project" value="TreeGrafter"/>
</dbReference>
<evidence type="ECO:0000256" key="4">
    <source>
        <dbReference type="ARBA" id="ARBA00022676"/>
    </source>
</evidence>
<dbReference type="Proteomes" id="UP000001307">
    <property type="component" value="Unassembled WGS sequence"/>
</dbReference>
<dbReference type="PANTHER" id="PTHR19300">
    <property type="entry name" value="BETA-1,4-GALACTOSYLTRANSFERASE"/>
    <property type="match status" value="1"/>
</dbReference>
<keyword evidence="6 11" id="KW-0812">Transmembrane</keyword>
<evidence type="ECO:0000313" key="14">
    <source>
        <dbReference type="EMBL" id="CBY12656.1"/>
    </source>
</evidence>
<dbReference type="SUPFAM" id="SSF53448">
    <property type="entry name" value="Nucleotide-diphospho-sugar transferases"/>
    <property type="match status" value="1"/>
</dbReference>
<evidence type="ECO:0000313" key="15">
    <source>
        <dbReference type="Proteomes" id="UP000001307"/>
    </source>
</evidence>
<dbReference type="InParanoid" id="E4XSA8"/>
<evidence type="ECO:0000256" key="5">
    <source>
        <dbReference type="ARBA" id="ARBA00022679"/>
    </source>
</evidence>
<dbReference type="CDD" id="cd00899">
    <property type="entry name" value="b4GalT"/>
    <property type="match status" value="1"/>
</dbReference>
<keyword evidence="5 11" id="KW-0808">Transferase</keyword>
<keyword evidence="15" id="KW-1185">Reference proteome</keyword>
<feature type="domain" description="Galactosyltransferase C-terminal" evidence="12">
    <location>
        <begin position="239"/>
        <end position="316"/>
    </location>
</feature>
<dbReference type="Gene3D" id="3.90.550.10">
    <property type="entry name" value="Spore Coat Polysaccharide Biosynthesis Protein SpsA, Chain A"/>
    <property type="match status" value="1"/>
</dbReference>
<gene>
    <name evidence="14" type="ORF">GSOID_T00002060001</name>
</gene>
<dbReference type="GO" id="GO:0005975">
    <property type="term" value="P:carbohydrate metabolic process"/>
    <property type="evidence" value="ECO:0007669"/>
    <property type="project" value="InterPro"/>
</dbReference>
<feature type="domain" description="Galactosyltransferase N-terminal" evidence="13">
    <location>
        <begin position="97"/>
        <end position="234"/>
    </location>
</feature>
<protein>
    <recommendedName>
        <fullName evidence="11">Beta-1,4-galactosyltransferase</fullName>
        <ecNumber evidence="11">2.4.1.-</ecNumber>
    </recommendedName>
</protein>
<evidence type="ECO:0000256" key="10">
    <source>
        <dbReference type="ARBA" id="ARBA00023180"/>
    </source>
</evidence>
<evidence type="ECO:0000256" key="2">
    <source>
        <dbReference type="ARBA" id="ARBA00004922"/>
    </source>
</evidence>
<evidence type="ECO:0000256" key="9">
    <source>
        <dbReference type="ARBA" id="ARBA00023136"/>
    </source>
</evidence>
<dbReference type="PANTHER" id="PTHR19300:SF57">
    <property type="entry name" value="BETA-1,4-N-ACETYLGALACTOSAMINYLTRANSFERASE"/>
    <property type="match status" value="1"/>
</dbReference>
<dbReference type="EC" id="2.4.1.-" evidence="11"/>
<evidence type="ECO:0000256" key="1">
    <source>
        <dbReference type="ARBA" id="ARBA00004606"/>
    </source>
</evidence>
<evidence type="ECO:0000259" key="12">
    <source>
        <dbReference type="Pfam" id="PF02709"/>
    </source>
</evidence>
<evidence type="ECO:0000256" key="6">
    <source>
        <dbReference type="ARBA" id="ARBA00022692"/>
    </source>
</evidence>
<evidence type="ECO:0000259" key="13">
    <source>
        <dbReference type="Pfam" id="PF13733"/>
    </source>
</evidence>
<keyword evidence="4 11" id="KW-0328">Glycosyltransferase</keyword>
<keyword evidence="8 11" id="KW-1133">Transmembrane helix</keyword>